<dbReference type="InterPro" id="IPR051489">
    <property type="entry name" value="ADAM_Metalloproteinase"/>
</dbReference>
<dbReference type="AlphaFoldDB" id="A0A518BS17"/>
<proteinExistence type="predicted"/>
<keyword evidence="5" id="KW-1185">Reference proteome</keyword>
<dbReference type="KEGG" id="pbap:Pla133_48870"/>
<dbReference type="InterPro" id="IPR024079">
    <property type="entry name" value="MetalloPept_cat_dom_sf"/>
</dbReference>
<dbReference type="EMBL" id="CP036287">
    <property type="protein sequence ID" value="QDU69765.1"/>
    <property type="molecule type" value="Genomic_DNA"/>
</dbReference>
<protein>
    <recommendedName>
        <fullName evidence="3">Peptidase M12B domain-containing protein</fullName>
    </recommendedName>
</protein>
<accession>A0A518BS17</accession>
<dbReference type="SUPFAM" id="SSF55486">
    <property type="entry name" value="Metalloproteases ('zincins'), catalytic domain"/>
    <property type="match status" value="1"/>
</dbReference>
<keyword evidence="2" id="KW-0732">Signal</keyword>
<reference evidence="4 5" key="1">
    <citation type="submission" date="2019-02" db="EMBL/GenBank/DDBJ databases">
        <title>Deep-cultivation of Planctomycetes and their phenomic and genomic characterization uncovers novel biology.</title>
        <authorList>
            <person name="Wiegand S."/>
            <person name="Jogler M."/>
            <person name="Boedeker C."/>
            <person name="Pinto D."/>
            <person name="Vollmers J."/>
            <person name="Rivas-Marin E."/>
            <person name="Kohn T."/>
            <person name="Peeters S.H."/>
            <person name="Heuer A."/>
            <person name="Rast P."/>
            <person name="Oberbeckmann S."/>
            <person name="Bunk B."/>
            <person name="Jeske O."/>
            <person name="Meyerdierks A."/>
            <person name="Storesund J.E."/>
            <person name="Kallscheuer N."/>
            <person name="Luecker S."/>
            <person name="Lage O.M."/>
            <person name="Pohl T."/>
            <person name="Merkel B.J."/>
            <person name="Hornburger P."/>
            <person name="Mueller R.-W."/>
            <person name="Bruemmer F."/>
            <person name="Labrenz M."/>
            <person name="Spormann A.M."/>
            <person name="Op den Camp H."/>
            <person name="Overmann J."/>
            <person name="Amann R."/>
            <person name="Jetten M.S.M."/>
            <person name="Mascher T."/>
            <person name="Medema M.H."/>
            <person name="Devos D.P."/>
            <person name="Kaster A.-K."/>
            <person name="Ovreas L."/>
            <person name="Rohde M."/>
            <person name="Galperin M.Y."/>
            <person name="Jogler C."/>
        </authorList>
    </citation>
    <scope>NUCLEOTIDE SEQUENCE [LARGE SCALE GENOMIC DNA]</scope>
    <source>
        <strain evidence="4 5">Pla133</strain>
    </source>
</reference>
<evidence type="ECO:0000256" key="2">
    <source>
        <dbReference type="SAM" id="SignalP"/>
    </source>
</evidence>
<gene>
    <name evidence="4" type="ORF">Pla133_48870</name>
</gene>
<dbReference type="InterPro" id="IPR001590">
    <property type="entry name" value="Peptidase_M12B"/>
</dbReference>
<feature type="region of interest" description="Disordered" evidence="1">
    <location>
        <begin position="179"/>
        <end position="220"/>
    </location>
</feature>
<dbReference type="Gene3D" id="3.40.390.10">
    <property type="entry name" value="Collagenase (Catalytic Domain)"/>
    <property type="match status" value="1"/>
</dbReference>
<dbReference type="Proteomes" id="UP000316921">
    <property type="component" value="Chromosome"/>
</dbReference>
<feature type="signal peptide" evidence="2">
    <location>
        <begin position="1"/>
        <end position="22"/>
    </location>
</feature>
<organism evidence="4 5">
    <name type="scientific">Engelhardtia mirabilis</name>
    <dbReference type="NCBI Taxonomy" id="2528011"/>
    <lineage>
        <taxon>Bacteria</taxon>
        <taxon>Pseudomonadati</taxon>
        <taxon>Planctomycetota</taxon>
        <taxon>Planctomycetia</taxon>
        <taxon>Planctomycetia incertae sedis</taxon>
        <taxon>Engelhardtia</taxon>
    </lineage>
</organism>
<sequence precursor="true">MTLRTALTTLLALGGLAAAGLAQDGADRLPWHGKHGPLVRGDGSPWRPELQLELTLPQFARPEPFRTVLPFDGAWVEVDLVPHSIRTPDFKLLERGADGVVREVVPPPSRLYHGEIVGRPGSEVRATLDELGRLSATLETETSAWYVQPLDDFVQGAGPRSHAVYSYLNIMASPGRCGVDDASSAPWAPERQGGHGSPAHGSPGHVHGRGAARPDREDDGPLVAKTVSYRAAGVACYVDNQYFQWAGNSTSAAVNDIEALLDQVTSEYDDNGVNPFKFNFAGAILEVSPGNLYPSTDAASLLCEFRTDWKNSANYGFDAEFGHLFTGRDIDGSTIGIATVGVTCGTNNSESCPDVINTLAPGLSQTTFSSNMKFRGWLTAHELGHNLGANHLGSGLFETCSGDSCQIMCPSIDTIGCALIGISWSQSTVPVINAATAASCFDPASGTVYAKSVDPVPYPDGTEPLPFASVSAALPHVAAGWTLALYPNVFGESVLVLDQPMTITTTGGVATIQ</sequence>
<evidence type="ECO:0000313" key="4">
    <source>
        <dbReference type="EMBL" id="QDU69765.1"/>
    </source>
</evidence>
<evidence type="ECO:0000313" key="5">
    <source>
        <dbReference type="Proteomes" id="UP000316921"/>
    </source>
</evidence>
<dbReference type="PANTHER" id="PTHR45702:SF2">
    <property type="entry name" value="KUZBANIAN, ISOFORM A"/>
    <property type="match status" value="1"/>
</dbReference>
<dbReference type="GO" id="GO:0006509">
    <property type="term" value="P:membrane protein ectodomain proteolysis"/>
    <property type="evidence" value="ECO:0007669"/>
    <property type="project" value="TreeGrafter"/>
</dbReference>
<dbReference type="GO" id="GO:0004222">
    <property type="term" value="F:metalloendopeptidase activity"/>
    <property type="evidence" value="ECO:0007669"/>
    <property type="project" value="InterPro"/>
</dbReference>
<dbReference type="PANTHER" id="PTHR45702">
    <property type="entry name" value="ADAM10/ADAM17 METALLOPEPTIDASE FAMILY MEMBER"/>
    <property type="match status" value="1"/>
</dbReference>
<dbReference type="RefSeq" id="WP_145069971.1">
    <property type="nucleotide sequence ID" value="NZ_CP036287.1"/>
</dbReference>
<evidence type="ECO:0000259" key="3">
    <source>
        <dbReference type="PROSITE" id="PS50215"/>
    </source>
</evidence>
<name>A0A518BS17_9BACT</name>
<dbReference type="PROSITE" id="PS50215">
    <property type="entry name" value="ADAM_MEPRO"/>
    <property type="match status" value="1"/>
</dbReference>
<dbReference type="GO" id="GO:0005886">
    <property type="term" value="C:plasma membrane"/>
    <property type="evidence" value="ECO:0007669"/>
    <property type="project" value="TreeGrafter"/>
</dbReference>
<dbReference type="Pfam" id="PF13582">
    <property type="entry name" value="Reprolysin_3"/>
    <property type="match status" value="1"/>
</dbReference>
<feature type="chain" id="PRO_5021969646" description="Peptidase M12B domain-containing protein" evidence="2">
    <location>
        <begin position="23"/>
        <end position="513"/>
    </location>
</feature>
<feature type="domain" description="Peptidase M12B" evidence="3">
    <location>
        <begin position="230"/>
        <end position="407"/>
    </location>
</feature>
<evidence type="ECO:0000256" key="1">
    <source>
        <dbReference type="SAM" id="MobiDB-lite"/>
    </source>
</evidence>